<protein>
    <submittedName>
        <fullName evidence="1 3">Uncharacterized protein</fullName>
    </submittedName>
</protein>
<dbReference type="Proteomes" id="UP000271098">
    <property type="component" value="Unassembled WGS sequence"/>
</dbReference>
<reference evidence="1 2" key="2">
    <citation type="submission" date="2018-11" db="EMBL/GenBank/DDBJ databases">
        <authorList>
            <consortium name="Pathogen Informatics"/>
        </authorList>
    </citation>
    <scope>NUCLEOTIDE SEQUENCE [LARGE SCALE GENOMIC DNA]</scope>
</reference>
<dbReference type="Gene3D" id="1.20.1270.60">
    <property type="entry name" value="Arfaptin homology (AH) domain/BAR domain"/>
    <property type="match status" value="1"/>
</dbReference>
<sequence>MPCQFDLREVHAFQSRVATDEELKLSDTLRYYMKDTDAAKDLLYRRMRCLANYEAANKNLERCRGRNKDIPRVLNLLVFFIGLDYLTFCQDRLNYWCGILAVT</sequence>
<dbReference type="OrthoDB" id="9976382at2759"/>
<accession>A0A183EEY2</accession>
<dbReference type="InterPro" id="IPR027267">
    <property type="entry name" value="AH/BAR_dom_sf"/>
</dbReference>
<name>A0A183EEY2_9BILA</name>
<gene>
    <name evidence="1" type="ORF">GPUH_LOCUS19523</name>
</gene>
<evidence type="ECO:0000313" key="2">
    <source>
        <dbReference type="Proteomes" id="UP000271098"/>
    </source>
</evidence>
<dbReference type="GO" id="GO:0090389">
    <property type="term" value="P:phagosome-lysosome fusion involved in apoptotic cell clearance"/>
    <property type="evidence" value="ECO:0007669"/>
    <property type="project" value="TreeGrafter"/>
</dbReference>
<organism evidence="3">
    <name type="scientific">Gongylonema pulchrum</name>
    <dbReference type="NCBI Taxonomy" id="637853"/>
    <lineage>
        <taxon>Eukaryota</taxon>
        <taxon>Metazoa</taxon>
        <taxon>Ecdysozoa</taxon>
        <taxon>Nematoda</taxon>
        <taxon>Chromadorea</taxon>
        <taxon>Rhabditida</taxon>
        <taxon>Spirurina</taxon>
        <taxon>Spiruromorpha</taxon>
        <taxon>Spiruroidea</taxon>
        <taxon>Gongylonematidae</taxon>
        <taxon>Gongylonema</taxon>
    </lineage>
</organism>
<reference evidence="3" key="1">
    <citation type="submission" date="2016-06" db="UniProtKB">
        <authorList>
            <consortium name="WormBaseParasite"/>
        </authorList>
    </citation>
    <scope>IDENTIFICATION</scope>
</reference>
<proteinExistence type="predicted"/>
<keyword evidence="2" id="KW-1185">Reference proteome</keyword>
<dbReference type="WBParaSite" id="GPUH_0001954801-mRNA-1">
    <property type="protein sequence ID" value="GPUH_0001954801-mRNA-1"/>
    <property type="gene ID" value="GPUH_0001954801"/>
</dbReference>
<dbReference type="PANTHER" id="PTHR45850:SF1">
    <property type="entry name" value="SORTING NEXIN 6, ISOFORM B"/>
    <property type="match status" value="1"/>
</dbReference>
<dbReference type="AlphaFoldDB" id="A0A183EEY2"/>
<dbReference type="PANTHER" id="PTHR45850">
    <property type="entry name" value="SORTING NEXIN FAMILY MEMBER"/>
    <property type="match status" value="1"/>
</dbReference>
<evidence type="ECO:0000313" key="3">
    <source>
        <dbReference type="WBParaSite" id="GPUH_0001954801-mRNA-1"/>
    </source>
</evidence>
<dbReference type="EMBL" id="UYRT01088670">
    <property type="protein sequence ID" value="VDN34011.1"/>
    <property type="molecule type" value="Genomic_DNA"/>
</dbReference>
<evidence type="ECO:0000313" key="1">
    <source>
        <dbReference type="EMBL" id="VDN34011.1"/>
    </source>
</evidence>